<dbReference type="InterPro" id="IPR029044">
    <property type="entry name" value="Nucleotide-diphossugar_trans"/>
</dbReference>
<evidence type="ECO:0000313" key="17">
    <source>
        <dbReference type="Proteomes" id="UP001249851"/>
    </source>
</evidence>
<dbReference type="Pfam" id="PF01762">
    <property type="entry name" value="Galactosyl_T"/>
    <property type="match status" value="1"/>
</dbReference>
<feature type="repeat" description="Solcar" evidence="13">
    <location>
        <begin position="514"/>
        <end position="580"/>
    </location>
</feature>
<dbReference type="GO" id="GO:0016758">
    <property type="term" value="F:hexosyltransferase activity"/>
    <property type="evidence" value="ECO:0007669"/>
    <property type="project" value="InterPro"/>
</dbReference>
<dbReference type="FunFam" id="3.90.550.50:FF:000001">
    <property type="entry name" value="Hexosyltransferase"/>
    <property type="match status" value="1"/>
</dbReference>
<comment type="similarity">
    <text evidence="3 14">Belongs to the mitochondrial carrier (TC 2.A.29) family.</text>
</comment>
<keyword evidence="17" id="KW-1185">Reference proteome</keyword>
<evidence type="ECO:0000256" key="9">
    <source>
        <dbReference type="ARBA" id="ARBA00022989"/>
    </source>
</evidence>
<reference evidence="16" key="1">
    <citation type="journal article" date="2023" name="G3 (Bethesda)">
        <title>Whole genome assembly and annotation of the endangered Caribbean coral Acropora cervicornis.</title>
        <authorList>
            <person name="Selwyn J.D."/>
            <person name="Vollmer S.V."/>
        </authorList>
    </citation>
    <scope>NUCLEOTIDE SEQUENCE</scope>
    <source>
        <strain evidence="16">K2</strain>
    </source>
</reference>
<organism evidence="16 17">
    <name type="scientific">Acropora cervicornis</name>
    <name type="common">Staghorn coral</name>
    <dbReference type="NCBI Taxonomy" id="6130"/>
    <lineage>
        <taxon>Eukaryota</taxon>
        <taxon>Metazoa</taxon>
        <taxon>Cnidaria</taxon>
        <taxon>Anthozoa</taxon>
        <taxon>Hexacorallia</taxon>
        <taxon>Scleractinia</taxon>
        <taxon>Astrocoeniina</taxon>
        <taxon>Acroporidae</taxon>
        <taxon>Acropora</taxon>
    </lineage>
</organism>
<evidence type="ECO:0000256" key="6">
    <source>
        <dbReference type="ARBA" id="ARBA00022679"/>
    </source>
</evidence>
<evidence type="ECO:0000256" key="8">
    <source>
        <dbReference type="ARBA" id="ARBA00022968"/>
    </source>
</evidence>
<dbReference type="PROSITE" id="PS50920">
    <property type="entry name" value="SOLCAR"/>
    <property type="match status" value="3"/>
</dbReference>
<evidence type="ECO:0000256" key="2">
    <source>
        <dbReference type="ARBA" id="ARBA00004323"/>
    </source>
</evidence>
<evidence type="ECO:0000256" key="4">
    <source>
        <dbReference type="ARBA" id="ARBA00008661"/>
    </source>
</evidence>
<gene>
    <name evidence="16" type="ORF">P5673_001838</name>
</gene>
<keyword evidence="10" id="KW-0333">Golgi apparatus</keyword>
<feature type="repeat" description="Solcar" evidence="13">
    <location>
        <begin position="411"/>
        <end position="504"/>
    </location>
</feature>
<dbReference type="InterPro" id="IPR042164">
    <property type="entry name" value="SLC25A44"/>
</dbReference>
<evidence type="ECO:0000256" key="7">
    <source>
        <dbReference type="ARBA" id="ARBA00022692"/>
    </source>
</evidence>
<evidence type="ECO:0000256" key="15">
    <source>
        <dbReference type="SAM" id="Phobius"/>
    </source>
</evidence>
<dbReference type="Gene3D" id="1.50.40.10">
    <property type="entry name" value="Mitochondrial carrier domain"/>
    <property type="match status" value="2"/>
</dbReference>
<dbReference type="InterPro" id="IPR002659">
    <property type="entry name" value="Glyco_trans_31"/>
</dbReference>
<keyword evidence="8" id="KW-0735">Signal-anchor</keyword>
<comment type="caution">
    <text evidence="16">The sequence shown here is derived from an EMBL/GenBank/DDBJ whole genome shotgun (WGS) entry which is preliminary data.</text>
</comment>
<accession>A0AAD9VFN5</accession>
<evidence type="ECO:0000256" key="3">
    <source>
        <dbReference type="ARBA" id="ARBA00006375"/>
    </source>
</evidence>
<proteinExistence type="inferred from homology"/>
<keyword evidence="7 13" id="KW-0812">Transmembrane</keyword>
<comment type="similarity">
    <text evidence="4">Belongs to the glycosyltransferase 31 family.</text>
</comment>
<dbReference type="AlphaFoldDB" id="A0AAD9VFN5"/>
<evidence type="ECO:0000256" key="13">
    <source>
        <dbReference type="PROSITE-ProRule" id="PRU00282"/>
    </source>
</evidence>
<evidence type="ECO:0000313" key="16">
    <source>
        <dbReference type="EMBL" id="KAK2572838.1"/>
    </source>
</evidence>
<keyword evidence="11 13" id="KW-0472">Membrane</keyword>
<dbReference type="GO" id="GO:0009083">
    <property type="term" value="P:branched-chain amino acid catabolic process"/>
    <property type="evidence" value="ECO:0007669"/>
    <property type="project" value="InterPro"/>
</dbReference>
<keyword evidence="6" id="KW-0808">Transferase</keyword>
<dbReference type="EMBL" id="JARQWQ010000003">
    <property type="protein sequence ID" value="KAK2572838.1"/>
    <property type="molecule type" value="Genomic_DNA"/>
</dbReference>
<dbReference type="InterPro" id="IPR018108">
    <property type="entry name" value="MCP_transmembrane"/>
</dbReference>
<dbReference type="PANTHER" id="PTHR46314:SF2">
    <property type="entry name" value="SOLUTE CARRIER FAMILY 25 MEMBER 44"/>
    <property type="match status" value="1"/>
</dbReference>
<evidence type="ECO:0000256" key="10">
    <source>
        <dbReference type="ARBA" id="ARBA00023034"/>
    </source>
</evidence>
<keyword evidence="12" id="KW-0325">Glycoprotein</keyword>
<evidence type="ECO:0000256" key="1">
    <source>
        <dbReference type="ARBA" id="ARBA00004141"/>
    </source>
</evidence>
<dbReference type="GO" id="GO:0000139">
    <property type="term" value="C:Golgi membrane"/>
    <property type="evidence" value="ECO:0007669"/>
    <property type="project" value="UniProtKB-SubCell"/>
</dbReference>
<dbReference type="InterPro" id="IPR023395">
    <property type="entry name" value="MCP_dom_sf"/>
</dbReference>
<dbReference type="Pfam" id="PF00153">
    <property type="entry name" value="Mito_carr"/>
    <property type="match status" value="3"/>
</dbReference>
<comment type="subcellular location">
    <subcellularLocation>
        <location evidence="2">Golgi apparatus membrane</location>
        <topology evidence="2">Single-pass type II membrane protein</topology>
    </subcellularLocation>
    <subcellularLocation>
        <location evidence="1">Membrane</location>
        <topology evidence="1">Multi-pass membrane protein</topology>
    </subcellularLocation>
</comment>
<feature type="transmembrane region" description="Helical" evidence="15">
    <location>
        <begin position="89"/>
        <end position="110"/>
    </location>
</feature>
<evidence type="ECO:0000256" key="14">
    <source>
        <dbReference type="RuleBase" id="RU000488"/>
    </source>
</evidence>
<feature type="transmembrane region" description="Helical" evidence="15">
    <location>
        <begin position="516"/>
        <end position="534"/>
    </location>
</feature>
<keyword evidence="5" id="KW-0328">Glycosyltransferase</keyword>
<protein>
    <submittedName>
        <fullName evidence="16">Solute carrier family 25 member 44</fullName>
    </submittedName>
</protein>
<sequence>MTEEAVMTVKRLTLRFCRKSFPLLLICIAFLLSVRIWRVWNDINVNMNSMNLNPTSSLAGETRRQLTTLLSSNTTERPIVKQHIHQTKLLSTVICPTSLYLLILVSTNVGNFDRRQLIRKTWGAQHSIDTTEWKTVFLLGKNSNEQEMKTAKKESDIYGDMVHADYHEHFWNMSYKVAMGFEWSVKYCSFHYLLKSDDDVFVNTFGVMDYLSKFTTPRKKLYTGNIMVGSVVLRRGRYGVSPQEYNGTFYKPYCSGGGYILSRDVVEKFMGYFDFLRPLKIDDAYIGVLANRAGIKVIHNSDFRMYEDKCDFKASTLVQHPARGDCVIKLYNNMIEKIFGINAILYPADVIKTRLQVQRTNVLYKGTMDALFKTVKSEGLKGLYKGFMVSQLSVLTGHFYVTSYEISRSQLSFLGDGSRGFLAGGFAAVTEQFLANPVEVVSQKLMIQGQGKSNVKLKGATRISLDLFKDQGMVGFYRGFLASLWTGALWSAVWWGSYGIYLDLIGDCAPAGTSHLLIQSISGGLSGLNAAIIGNPFDIVKTRLQKEGPRSLTKGMLASIISWIPSSVVMIAAYETLKKLSLKEDAIPLFS</sequence>
<feature type="transmembrane region" description="Helical" evidence="15">
    <location>
        <begin position="476"/>
        <end position="496"/>
    </location>
</feature>
<dbReference type="Gene3D" id="3.90.550.50">
    <property type="match status" value="1"/>
</dbReference>
<dbReference type="Proteomes" id="UP001249851">
    <property type="component" value="Unassembled WGS sequence"/>
</dbReference>
<feature type="transmembrane region" description="Helical" evidence="15">
    <location>
        <begin position="555"/>
        <end position="574"/>
    </location>
</feature>
<dbReference type="PANTHER" id="PTHR46314">
    <property type="entry name" value="SOLUTE CARRIER FAMILY 25 MEMBER 44"/>
    <property type="match status" value="1"/>
</dbReference>
<dbReference type="GO" id="GO:0005739">
    <property type="term" value="C:mitochondrion"/>
    <property type="evidence" value="ECO:0007669"/>
    <property type="project" value="InterPro"/>
</dbReference>
<evidence type="ECO:0000256" key="11">
    <source>
        <dbReference type="ARBA" id="ARBA00023136"/>
    </source>
</evidence>
<feature type="transmembrane region" description="Helical" evidence="15">
    <location>
        <begin position="21"/>
        <end position="40"/>
    </location>
</feature>
<name>A0AAD9VFN5_ACRCE</name>
<evidence type="ECO:0000256" key="12">
    <source>
        <dbReference type="ARBA" id="ARBA00023180"/>
    </source>
</evidence>
<dbReference type="SUPFAM" id="SSF103506">
    <property type="entry name" value="Mitochondrial carrier"/>
    <property type="match status" value="1"/>
</dbReference>
<dbReference type="SUPFAM" id="SSF53448">
    <property type="entry name" value="Nucleotide-diphospho-sugar transferases"/>
    <property type="match status" value="1"/>
</dbReference>
<evidence type="ECO:0000256" key="5">
    <source>
        <dbReference type="ARBA" id="ARBA00022676"/>
    </source>
</evidence>
<keyword evidence="14" id="KW-0813">Transport</keyword>
<feature type="repeat" description="Solcar" evidence="13">
    <location>
        <begin position="324"/>
        <end position="410"/>
    </location>
</feature>
<keyword evidence="9 15" id="KW-1133">Transmembrane helix</keyword>
<reference evidence="16" key="2">
    <citation type="journal article" date="2023" name="Science">
        <title>Genomic signatures of disease resistance in endangered staghorn corals.</title>
        <authorList>
            <person name="Vollmer S.V."/>
            <person name="Selwyn J.D."/>
            <person name="Despard B.A."/>
            <person name="Roesel C.L."/>
        </authorList>
    </citation>
    <scope>NUCLEOTIDE SEQUENCE</scope>
    <source>
        <strain evidence="16">K2</strain>
    </source>
</reference>
<dbReference type="GO" id="GO:0015658">
    <property type="term" value="F:branched-chain amino acid transmembrane transporter activity"/>
    <property type="evidence" value="ECO:0007669"/>
    <property type="project" value="InterPro"/>
</dbReference>